<protein>
    <submittedName>
        <fullName evidence="1">Uncharacterized protein</fullName>
    </submittedName>
</protein>
<dbReference type="KEGG" id="bkw:BkAM31D_21280"/>
<dbReference type="AlphaFoldDB" id="A0A1X9MFE1"/>
<reference evidence="1 2" key="1">
    <citation type="submission" date="2017-04" db="EMBL/GenBank/DDBJ databases">
        <title>Bacillus krulwichiae AM31D Genome sequencing and assembly.</title>
        <authorList>
            <person name="Krulwich T.A."/>
            <person name="Anastor L."/>
            <person name="Ehrlich R."/>
            <person name="Ehrlich G.D."/>
            <person name="Janto B."/>
        </authorList>
    </citation>
    <scope>NUCLEOTIDE SEQUENCE [LARGE SCALE GENOMIC DNA]</scope>
    <source>
        <strain evidence="1 2">AM31D</strain>
    </source>
</reference>
<keyword evidence="2" id="KW-1185">Reference proteome</keyword>
<gene>
    <name evidence="1" type="ORF">BkAM31D_21280</name>
</gene>
<organism evidence="1 2">
    <name type="scientific">Halalkalibacter krulwichiae</name>
    <dbReference type="NCBI Taxonomy" id="199441"/>
    <lineage>
        <taxon>Bacteria</taxon>
        <taxon>Bacillati</taxon>
        <taxon>Bacillota</taxon>
        <taxon>Bacilli</taxon>
        <taxon>Bacillales</taxon>
        <taxon>Bacillaceae</taxon>
        <taxon>Halalkalibacter</taxon>
    </lineage>
</organism>
<name>A0A1X9MFE1_9BACI</name>
<dbReference type="EMBL" id="CP020814">
    <property type="protein sequence ID" value="ARK32175.1"/>
    <property type="molecule type" value="Genomic_DNA"/>
</dbReference>
<accession>A0A1X9MFE1</accession>
<sequence>MFYIKAQLTDDIQINVDIYEDQIFTKCPDCEVEIQADNDLLISVLKDGDLSSTSIICEQCTRTRKKNGKKL</sequence>
<dbReference type="Proteomes" id="UP000193006">
    <property type="component" value="Chromosome"/>
</dbReference>
<dbReference type="STRING" id="199441.BkAM31D_21280"/>
<evidence type="ECO:0000313" key="1">
    <source>
        <dbReference type="EMBL" id="ARK32175.1"/>
    </source>
</evidence>
<proteinExistence type="predicted"/>
<evidence type="ECO:0000313" key="2">
    <source>
        <dbReference type="Proteomes" id="UP000193006"/>
    </source>
</evidence>